<dbReference type="PROSITE" id="PS50217">
    <property type="entry name" value="BZIP"/>
    <property type="match status" value="1"/>
</dbReference>
<keyword evidence="4" id="KW-0238">DNA-binding</keyword>
<dbReference type="OrthoDB" id="6022300at2759"/>
<accession>A0A9J6CED5</accession>
<gene>
    <name evidence="8" type="ORF">PVAND_009709</name>
</gene>
<dbReference type="PANTHER" id="PTHR11988:SF55">
    <property type="entry name" value="BZIP DOMAIN-CONTAINING PROTEIN"/>
    <property type="match status" value="1"/>
</dbReference>
<name>A0A9J6CED5_POLVA</name>
<dbReference type="GO" id="GO:0005634">
    <property type="term" value="C:nucleus"/>
    <property type="evidence" value="ECO:0007669"/>
    <property type="project" value="UniProtKB-SubCell"/>
</dbReference>
<dbReference type="Gene3D" id="1.20.5.170">
    <property type="match status" value="1"/>
</dbReference>
<reference evidence="8" key="1">
    <citation type="submission" date="2021-03" db="EMBL/GenBank/DDBJ databases">
        <title>Chromosome level genome of the anhydrobiotic midge Polypedilum vanderplanki.</title>
        <authorList>
            <person name="Yoshida Y."/>
            <person name="Kikawada T."/>
            <person name="Gusev O."/>
        </authorList>
    </citation>
    <scope>NUCLEOTIDE SEQUENCE</scope>
    <source>
        <strain evidence="8">NIAS01</strain>
        <tissue evidence="8">Whole body or cell culture</tissue>
    </source>
</reference>
<dbReference type="PANTHER" id="PTHR11988">
    <property type="entry name" value="THYROTROPH EMBRYONIC FACTOR RELATED"/>
    <property type="match status" value="1"/>
</dbReference>
<feature type="domain" description="BZIP" evidence="7">
    <location>
        <begin position="141"/>
        <end position="201"/>
    </location>
</feature>
<evidence type="ECO:0000256" key="3">
    <source>
        <dbReference type="ARBA" id="ARBA00023015"/>
    </source>
</evidence>
<evidence type="ECO:0000256" key="2">
    <source>
        <dbReference type="ARBA" id="ARBA00006079"/>
    </source>
</evidence>
<dbReference type="Proteomes" id="UP001107558">
    <property type="component" value="Chromosome 1"/>
</dbReference>
<evidence type="ECO:0000313" key="8">
    <source>
        <dbReference type="EMBL" id="KAG5680184.1"/>
    </source>
</evidence>
<comment type="similarity">
    <text evidence="2">Belongs to the bZIP family. NFIL3 subfamily.</text>
</comment>
<keyword evidence="6" id="KW-0539">Nucleus</keyword>
<dbReference type="CDD" id="cd14695">
    <property type="entry name" value="bZIP_HLF"/>
    <property type="match status" value="1"/>
</dbReference>
<dbReference type="EMBL" id="JADBJN010000001">
    <property type="protein sequence ID" value="KAG5680184.1"/>
    <property type="molecule type" value="Genomic_DNA"/>
</dbReference>
<evidence type="ECO:0000256" key="5">
    <source>
        <dbReference type="ARBA" id="ARBA00023163"/>
    </source>
</evidence>
<dbReference type="Pfam" id="PF07716">
    <property type="entry name" value="bZIP_2"/>
    <property type="match status" value="1"/>
</dbReference>
<dbReference type="GO" id="GO:0000978">
    <property type="term" value="F:RNA polymerase II cis-regulatory region sequence-specific DNA binding"/>
    <property type="evidence" value="ECO:0007669"/>
    <property type="project" value="TreeGrafter"/>
</dbReference>
<dbReference type="AlphaFoldDB" id="A0A9J6CED5"/>
<organism evidence="8 9">
    <name type="scientific">Polypedilum vanderplanki</name>
    <name type="common">Sleeping chironomid midge</name>
    <dbReference type="NCBI Taxonomy" id="319348"/>
    <lineage>
        <taxon>Eukaryota</taxon>
        <taxon>Metazoa</taxon>
        <taxon>Ecdysozoa</taxon>
        <taxon>Arthropoda</taxon>
        <taxon>Hexapoda</taxon>
        <taxon>Insecta</taxon>
        <taxon>Pterygota</taxon>
        <taxon>Neoptera</taxon>
        <taxon>Endopterygota</taxon>
        <taxon>Diptera</taxon>
        <taxon>Nematocera</taxon>
        <taxon>Chironomoidea</taxon>
        <taxon>Chironomidae</taxon>
        <taxon>Chironominae</taxon>
        <taxon>Polypedilum</taxon>
        <taxon>Polypedilum</taxon>
    </lineage>
</organism>
<sequence>MIFGDKISIDSEKTKRINENTTQPPQIDPFSFSALHFIRNRLIPTDISQCYNIPTPSTFPTQPLPPLETILPLAKISMQSKLSSESEYQSESPVITTKQLSISPPAMKSPILLNNSSSLFCNSFLRRPRGEKRPIPEEQKDEKYFERRKRNNEAAKKSRDARKLREDRIALRAALLEQENSILRAQTLALREEVCTLRQILCNRAIATSNLTSAVTSSA</sequence>
<dbReference type="InterPro" id="IPR040223">
    <property type="entry name" value="PAR_bZIP"/>
</dbReference>
<dbReference type="SUPFAM" id="SSF57959">
    <property type="entry name" value="Leucine zipper domain"/>
    <property type="match status" value="1"/>
</dbReference>
<dbReference type="GO" id="GO:0000981">
    <property type="term" value="F:DNA-binding transcription factor activity, RNA polymerase II-specific"/>
    <property type="evidence" value="ECO:0007669"/>
    <property type="project" value="TreeGrafter"/>
</dbReference>
<comment type="subcellular location">
    <subcellularLocation>
        <location evidence="1">Nucleus</location>
    </subcellularLocation>
</comment>
<comment type="caution">
    <text evidence="8">The sequence shown here is derived from an EMBL/GenBank/DDBJ whole genome shotgun (WGS) entry which is preliminary data.</text>
</comment>
<dbReference type="FunFam" id="1.20.5.170:FF:000025">
    <property type="entry name" value="nuclear factor interleukin-3-regulated protein-like"/>
    <property type="match status" value="1"/>
</dbReference>
<evidence type="ECO:0000259" key="7">
    <source>
        <dbReference type="PROSITE" id="PS50217"/>
    </source>
</evidence>
<dbReference type="SMART" id="SM00338">
    <property type="entry name" value="BRLZ"/>
    <property type="match status" value="1"/>
</dbReference>
<dbReference type="InterPro" id="IPR004827">
    <property type="entry name" value="bZIP"/>
</dbReference>
<evidence type="ECO:0000256" key="6">
    <source>
        <dbReference type="ARBA" id="ARBA00023242"/>
    </source>
</evidence>
<protein>
    <recommendedName>
        <fullName evidence="7">BZIP domain-containing protein</fullName>
    </recommendedName>
</protein>
<keyword evidence="3" id="KW-0805">Transcription regulation</keyword>
<evidence type="ECO:0000313" key="9">
    <source>
        <dbReference type="Proteomes" id="UP001107558"/>
    </source>
</evidence>
<evidence type="ECO:0000256" key="4">
    <source>
        <dbReference type="ARBA" id="ARBA00023125"/>
    </source>
</evidence>
<keyword evidence="5" id="KW-0804">Transcription</keyword>
<evidence type="ECO:0000256" key="1">
    <source>
        <dbReference type="ARBA" id="ARBA00004123"/>
    </source>
</evidence>
<dbReference type="InterPro" id="IPR046347">
    <property type="entry name" value="bZIP_sf"/>
</dbReference>
<keyword evidence="9" id="KW-1185">Reference proteome</keyword>
<proteinExistence type="inferred from homology"/>